<feature type="compositionally biased region" description="Polar residues" evidence="7">
    <location>
        <begin position="2676"/>
        <end position="2688"/>
    </location>
</feature>
<comment type="similarity">
    <text evidence="5">Belongs to the TRAFAC class myosin-kinesin ATPase superfamily. Kinesin family.</text>
</comment>
<dbReference type="EMBL" id="CAWUFR010000089">
    <property type="protein sequence ID" value="CAK6965963.1"/>
    <property type="molecule type" value="Genomic_DNA"/>
</dbReference>
<evidence type="ECO:0000256" key="3">
    <source>
        <dbReference type="ARBA" id="ARBA00023054"/>
    </source>
</evidence>
<dbReference type="PROSITE" id="PS50848">
    <property type="entry name" value="START"/>
    <property type="match status" value="1"/>
</dbReference>
<keyword evidence="11" id="KW-1185">Reference proteome</keyword>
<dbReference type="PROSITE" id="PS00411">
    <property type="entry name" value="KINESIN_MOTOR_1"/>
    <property type="match status" value="1"/>
</dbReference>
<feature type="region of interest" description="Disordered" evidence="7">
    <location>
        <begin position="3163"/>
        <end position="3191"/>
    </location>
</feature>
<feature type="region of interest" description="Disordered" evidence="7">
    <location>
        <begin position="2178"/>
        <end position="2258"/>
    </location>
</feature>
<feature type="region of interest" description="Disordered" evidence="7">
    <location>
        <begin position="2498"/>
        <end position="2522"/>
    </location>
</feature>
<feature type="compositionally biased region" description="Low complexity" evidence="7">
    <location>
        <begin position="3281"/>
        <end position="3300"/>
    </location>
</feature>
<gene>
    <name evidence="10" type="ORF">FSCOSCO3_A026069</name>
</gene>
<evidence type="ECO:0000256" key="5">
    <source>
        <dbReference type="PROSITE-ProRule" id="PRU00283"/>
    </source>
</evidence>
<dbReference type="GO" id="GO:0005524">
    <property type="term" value="F:ATP binding"/>
    <property type="evidence" value="ECO:0007669"/>
    <property type="project" value="UniProtKB-UniRule"/>
</dbReference>
<accession>A0AAV1P2M5</accession>
<feature type="binding site" evidence="5">
    <location>
        <begin position="103"/>
        <end position="110"/>
    </location>
    <ligand>
        <name>ATP</name>
        <dbReference type="ChEBI" id="CHEBI:30616"/>
    </ligand>
</feature>
<feature type="compositionally biased region" description="Low complexity" evidence="7">
    <location>
        <begin position="2432"/>
        <end position="2448"/>
    </location>
</feature>
<dbReference type="SUPFAM" id="SSF49879">
    <property type="entry name" value="SMAD/FHA domain"/>
    <property type="match status" value="1"/>
</dbReference>
<feature type="region of interest" description="Disordered" evidence="7">
    <location>
        <begin position="1327"/>
        <end position="1362"/>
    </location>
</feature>
<evidence type="ECO:0000259" key="9">
    <source>
        <dbReference type="PROSITE" id="PS50848"/>
    </source>
</evidence>
<feature type="compositionally biased region" description="Polar residues" evidence="7">
    <location>
        <begin position="1389"/>
        <end position="1400"/>
    </location>
</feature>
<feature type="region of interest" description="Disordered" evidence="7">
    <location>
        <begin position="300"/>
        <end position="329"/>
    </location>
</feature>
<sequence>MANVKVAVRVRPLNERESADRGRIAVQVEDKFMRIQNVKLDGRTDSIVDSREKLLEFRFDYCYWSVDPVDPHYASQEEVFQDLGVSVLAGASEGYNVCLFAYGQTGSGKTYTMMGTPDSIGLTPRICQGLFRSEDTFPDGQNSSRVEISFLEIYNERVRDLLKGGEQKKRASLRVREHPEKGPYVQDLSQHVVSDGKQAMDLLEEGIANRITAATHNHDASSRSHAIFTIQYTQAILENNRPSETVSKINLVDLAGSERADYNYCRDRLTEGSNINKSLVTLGIVISALAQNSQMSSSCQSINSMASEGDSSTVGSHSSSLSGGGGGGGGGGRKHCFIPYRDSVLTWLLKDSLGGNSKTIMIATVSPSVNSYNETLSTLRYAAHARNIVNKPRVNEDASVRLIRELREEIDRLKSMLLSFEMQRNPSPSLSDERDGTLSDIVLQNELKVEQLTKDWSEGWRDKKELLEQYSVDINRDRAGFLINSLQPHLVALEGDVLSTGVVFYHLREGVTHIGPQDQFEEPQIVLQGSASCEIENHGGVVTLRPLPGCVCLLNEREVTEPCRLAQGTVITLGGVHKFRFNHPAEAAVLRERRRASEGGMSCTYIDLCPLTPDHSDEQVNLQEQPGASLSPGEEPTARQRVEEQQRYVDSLRQEIHSGQRQAERELEREQAHLRQQQSEIQQWILQEKLRLSAGDQRVTQELGVQTDLVPAPLLERLTNQASEDQEGLTVNRPSQVVRARKKAVQEELLKHHALCRAESRIRRKRLHYQLERIARKRDLLEAKRELQRLEKSLPPGPDSPESPELRSPEKLRGRPFFSRRHSFSADLLSRLYPQHTPIFRHFLKKNRSPELISNSSVTSDSIGSRKWVSDECLPRERTQSCSGTLFSGQSKACRSRVGSSENIRQTAKEEPQAQTCRERPERKPLLPNRELSFKNRSDQNQPVTLKSTLSSSVQPVSKENVQGTTTDKLSSQIVPCMNVKSPSHTSDNGVETIRKSFSHSVGPKLKTALSKVFRKPPTGANGGRGPKVLGRITSKFHWRQRRDRNFKDTKMNRSKCNIKAAVSCEELDQRTRFEDVRQRRWHSTETLTNKTSRWVERQQELIRWEEDDREVEGEREEAASDCESLFSLDSLSSAYATALVEQLRHEEAAQSEAESEDSEMSKDSLAVGSCEKYSIGRRLGQTVVPTYSLVADASCSSTVHNKTREINLKWDNCQKPQVMPAEAYWSQQGSPETTHREEIGATSKSLSQKPLATDLRGRDIVHNLMKDFGNMQTTSTCSPRSLISCSVRESESQLPLTDAWSSTDAADSPRIYMDSLPFQREMMFRGVESSASSSPSPTSMNLSDSRSGSGSSTSTSSEAVNVTVQTQASQILTTPHNALISQKDIEQSESMQEAFTDTSNDNRDRRPPCVPTTDQIACLSPTEIPHTTQLASELPQVFTDGPDAVAADVVMSSDTEMCTSDCQTEMHFSSNPTKQSQLFNTIFDTASAFKLSTEDKVLCNLDGAKEKLKDMHKYDFTKDLSPTGEETVDGVDAKGSEQYVSLQQELVKSPCKNSRKRNKDQQDAFMGSLKIPKRSNSGELVNFCSTPLGSQDDIWLDDNNNTSDSKGEESPAETDNPGFDSSHADGSVRQDTVASVASPVSDPVSTKLGQICLISEDYECGFKSGDKSSHSDNSAGEKKAVEKGDVTIKEVVAVSKEGKSQNDKQGKHQENRKHTCQSEAICSAIDLRISEVVKEHMKLSLLGSSCDRNRSQSLNSLSSSACHFRCKSNEHNCGEKQNRGERSDQVKQVTNFIGNSLDRKTCFNTMDKNEQQASDIPAELCTNHYNNTLKSTAVTQTIDHAQSYSDGTSKKPVNDCCVFQNSSSETKNIKSNLTLKRHGESEDTSNLTLKPMSLSSVSDFTSARCIDSQATAVEKNDTSQQKENSYLNPTVSFIGTKRVEYPSCSEGPALNSDFPQLPQIALDIPFSTDAAKVNTCCKYVKDVSMEDASSVEDEDCHSKKHNSPRAVKQHFQNSPHLSEAVKIFCDGGFSQFRPHDHHSDQNTSAPENQPRHDESETDTMLGGKPCIKAQDQISNLQTDSNNLAQTFVVNMNYKNKCQNMPHSECKFDKDTRTQSQGDYVMKNDKDVLIPQSEVQLPESLAESKYECGSTQPRHKMQQGNGFKNRRSVMPQECKINTPAAAQGNSALISKKAKTKRFRRSKIQTHPTSSSDSSYKSSSDEEDDKTSRVHHSRLSCTGGKVGSESTGKLEVRQLRSNDADTSAAVSIRKCKVKTCSSKTEVQFSRNCCQKRHSLPPLAKKSETHHTLKTQDSAMHFASSDINPFVHWQDEESNQHCYKNPAFGSAADLSCKSPLLNSAEKRITRCCSVDDGLNGQNSPFNSHLSTYATNKGLSSTLSSMEDYKEQVSKTSQITTHQQTSIEVHSRPANLTVNSSSSSNDGPSSFGNNSSHVDEIMVVYSSEQESSQANKTQAQKRRTCEHGTQTERSLQTMLVYANSSSSSALKRKERHKRSNTDVPVTQKTKVDIKESSTWASMESMSAHLSKLIDSTSDLLEDVQGMRTGEVLKFSPQKSVNLSNISISYSESKDCTKRNCSTQTAVDVGIQTERSSILAKMEVANHQASSERSKPHEVNVIVRVIGSEVVGVLKDEGVHCVVKTKANTDEKMQSMPDLRFNTSAAAKRSSIQSENDPLKTPPVKTAAECQRRVRSASSRGSKQSTPEALCRKSVAVSEITPRSSRSSYQENHSSSPCSQKETTYIDRASSPILTVGMRLHMKQGGKRSTLCPPKYQDGNTNHASEEESLIVSLSKQSAFTSISEDDQIPRQDCDVSSIKSESVSLEKVSEMSCSSPKGSDKGSASLSSSLDRYTDTDRRNVAYKNKGNTQPSPKWQMTCPQSPQWRTPTSTDGLTIQNHISPILKQTDVPKQPTISRHDRTSNYTTKQRPAVDSVDFSVNAYNPSPISARTVQLQEDDTVSLAPSECNTDILVNTKPVTSTAMCPEQERVPEDLPIHNKFTNWSGINCEQSKRWSLPNKPDTSFKNDHKESRNCAEWGEMESYGSNAESMAQSDRRAREIERLRQEREQVMATVSLNMNPTPLTVELTEAKLHYGLGETDTLLKMLSPRSREEMEPPTPAPSNQQLYDRHRRSIEGLRQEREVRLQTYRRARSLSPSKHPRSFPQEAVPSAKVSAAMPSRRKDYLQQLRQEVIDSTRIPDPPKGEGQCPSDIEQLLRDYGRAREEARTEIAKARERLRERTEQEKRRLQQQALSQEVKDDLRHRTRISNSTLCTGSSLSLSSGPTSGYNSGNTVQLSPGNRPVLTGQTTGFQDEGLKVRTRPPVCGPQSVKTQSAWLSAQDVRLETLVTGFEPLMTSSPSPPMCTRRRTASFGSSSSISTTYQDITSSLIGRALAEVRLASSGDLSNLMMGKAAAGWKYQGEERGIQAYYKPSSSLSVHGFLGAGELDRPLDSLWSLICQLSKSHMYNQSVRSVWTRPLDDSTQLAYILTDPSTCHLSQPRDFCCISTESKQGGLSILAMQSVFEESLPRPSVDAVRGEMMPSCWILQPVRRSGQEVTRVIYLLQVDLGSPSFPHRLLNTVARRQAAVIADLDVFLAS</sequence>
<dbReference type="GO" id="GO:0003777">
    <property type="term" value="F:microtubule motor activity"/>
    <property type="evidence" value="ECO:0007669"/>
    <property type="project" value="InterPro"/>
</dbReference>
<feature type="compositionally biased region" description="Polar residues" evidence="7">
    <location>
        <begin position="895"/>
        <end position="906"/>
    </location>
</feature>
<evidence type="ECO:0000256" key="1">
    <source>
        <dbReference type="ARBA" id="ARBA00022741"/>
    </source>
</evidence>
<feature type="region of interest" description="Disordered" evidence="7">
    <location>
        <begin position="1386"/>
        <end position="1409"/>
    </location>
</feature>
<proteinExistence type="inferred from homology"/>
<reference evidence="10 11" key="1">
    <citation type="submission" date="2024-01" db="EMBL/GenBank/DDBJ databases">
        <authorList>
            <person name="Alioto T."/>
            <person name="Alioto T."/>
            <person name="Gomez Garrido J."/>
        </authorList>
    </citation>
    <scope>NUCLEOTIDE SEQUENCE [LARGE SCALE GENOMIC DNA]</scope>
</reference>
<feature type="compositionally biased region" description="Low complexity" evidence="7">
    <location>
        <begin position="2409"/>
        <end position="2420"/>
    </location>
</feature>
<dbReference type="GO" id="GO:0008017">
    <property type="term" value="F:microtubule binding"/>
    <property type="evidence" value="ECO:0007669"/>
    <property type="project" value="InterPro"/>
</dbReference>
<dbReference type="SMART" id="SM00129">
    <property type="entry name" value="KISc"/>
    <property type="match status" value="1"/>
</dbReference>
<feature type="compositionally biased region" description="Basic and acidic residues" evidence="7">
    <location>
        <begin position="907"/>
        <end position="925"/>
    </location>
</feature>
<evidence type="ECO:0000256" key="2">
    <source>
        <dbReference type="ARBA" id="ARBA00022840"/>
    </source>
</evidence>
<dbReference type="InterPro" id="IPR002913">
    <property type="entry name" value="START_lipid-bd_dom"/>
</dbReference>
<dbReference type="SUPFAM" id="SSF55961">
    <property type="entry name" value="Bet v1-like"/>
    <property type="match status" value="1"/>
</dbReference>
<feature type="domain" description="START" evidence="9">
    <location>
        <begin position="3468"/>
        <end position="3593"/>
    </location>
</feature>
<dbReference type="PANTHER" id="PTHR47117:SF1">
    <property type="entry name" value="STAR-RELATED LIPID TRANSFER PROTEIN 9"/>
    <property type="match status" value="1"/>
</dbReference>
<feature type="compositionally biased region" description="Polar residues" evidence="7">
    <location>
        <begin position="619"/>
        <end position="628"/>
    </location>
</feature>
<feature type="compositionally biased region" description="Low complexity" evidence="7">
    <location>
        <begin position="2208"/>
        <end position="2217"/>
    </location>
</feature>
<feature type="compositionally biased region" description="Polar residues" evidence="7">
    <location>
        <begin position="2708"/>
        <end position="2719"/>
    </location>
</feature>
<feature type="compositionally biased region" description="Low complexity" evidence="7">
    <location>
        <begin position="300"/>
        <end position="321"/>
    </location>
</feature>
<dbReference type="InterPro" id="IPR023393">
    <property type="entry name" value="START-like_dom_sf"/>
</dbReference>
<feature type="compositionally biased region" description="Basic and acidic residues" evidence="7">
    <location>
        <begin position="1697"/>
        <end position="1714"/>
    </location>
</feature>
<feature type="region of interest" description="Disordered" evidence="7">
    <location>
        <begin position="2776"/>
        <end position="2802"/>
    </location>
</feature>
<evidence type="ECO:0000256" key="6">
    <source>
        <dbReference type="SAM" id="Coils"/>
    </source>
</evidence>
<feature type="region of interest" description="Disordered" evidence="7">
    <location>
        <begin position="789"/>
        <end position="814"/>
    </location>
</feature>
<dbReference type="Pfam" id="PF01852">
    <property type="entry name" value="START"/>
    <property type="match status" value="1"/>
</dbReference>
<feature type="region of interest" description="Disordered" evidence="7">
    <location>
        <begin position="1695"/>
        <end position="1714"/>
    </location>
</feature>
<feature type="compositionally biased region" description="Low complexity" evidence="7">
    <location>
        <begin position="1632"/>
        <end position="1644"/>
    </location>
</feature>
<feature type="compositionally biased region" description="Polar residues" evidence="7">
    <location>
        <begin position="2460"/>
        <end position="2471"/>
    </location>
</feature>
<dbReference type="Pfam" id="PF00225">
    <property type="entry name" value="Kinesin"/>
    <property type="match status" value="1"/>
</dbReference>
<feature type="coiled-coil region" evidence="6">
    <location>
        <begin position="649"/>
        <end position="687"/>
    </location>
</feature>
<evidence type="ECO:0000259" key="8">
    <source>
        <dbReference type="PROSITE" id="PS50067"/>
    </source>
</evidence>
<evidence type="ECO:0000313" key="10">
    <source>
        <dbReference type="EMBL" id="CAK6965963.1"/>
    </source>
</evidence>
<comment type="caution">
    <text evidence="10">The sequence shown here is derived from an EMBL/GenBank/DDBJ whole genome shotgun (WGS) entry which is preliminary data.</text>
</comment>
<evidence type="ECO:0000313" key="11">
    <source>
        <dbReference type="Proteomes" id="UP001314229"/>
    </source>
</evidence>
<dbReference type="SUPFAM" id="SSF52540">
    <property type="entry name" value="P-loop containing nucleoside triphosphate hydrolases"/>
    <property type="match status" value="1"/>
</dbReference>
<protein>
    <submittedName>
        <fullName evidence="10">StAR-related lipid transfer protein 9 isoform X1</fullName>
    </submittedName>
</protein>
<feature type="compositionally biased region" description="Basic and acidic residues" evidence="7">
    <location>
        <begin position="2247"/>
        <end position="2258"/>
    </location>
</feature>
<dbReference type="Gene3D" id="3.30.530.20">
    <property type="match status" value="1"/>
</dbReference>
<dbReference type="PANTHER" id="PTHR47117">
    <property type="entry name" value="STAR-RELATED LIPID TRANSFER PROTEIN 9"/>
    <property type="match status" value="1"/>
</dbReference>
<dbReference type="Gene3D" id="3.40.850.10">
    <property type="entry name" value="Kinesin motor domain"/>
    <property type="match status" value="1"/>
</dbReference>
<feature type="region of interest" description="Disordered" evidence="7">
    <location>
        <begin position="1593"/>
        <end position="1644"/>
    </location>
</feature>
<feature type="compositionally biased region" description="Polar residues" evidence="7">
    <location>
        <begin position="2733"/>
        <end position="2755"/>
    </location>
</feature>
<name>A0AAV1P2M5_SCOSC</name>
<dbReference type="GO" id="GO:0007018">
    <property type="term" value="P:microtubule-based movement"/>
    <property type="evidence" value="ECO:0007669"/>
    <property type="project" value="InterPro"/>
</dbReference>
<feature type="compositionally biased region" description="Polar residues" evidence="7">
    <location>
        <begin position="2879"/>
        <end position="2913"/>
    </location>
</feature>
<dbReference type="PROSITE" id="PS50067">
    <property type="entry name" value="KINESIN_MOTOR_2"/>
    <property type="match status" value="1"/>
</dbReference>
<feature type="region of interest" description="Disordered" evidence="7">
    <location>
        <begin position="1231"/>
        <end position="1250"/>
    </location>
</feature>
<feature type="compositionally biased region" description="Basic and acidic residues" evidence="7">
    <location>
        <begin position="636"/>
        <end position="649"/>
    </location>
</feature>
<keyword evidence="4 5" id="KW-0505">Motor protein</keyword>
<dbReference type="InterPro" id="IPR027417">
    <property type="entry name" value="P-loop_NTPase"/>
</dbReference>
<evidence type="ECO:0000256" key="7">
    <source>
        <dbReference type="SAM" id="MobiDB-lite"/>
    </source>
</evidence>
<feature type="region of interest" description="Disordered" evidence="7">
    <location>
        <begin position="616"/>
        <end position="649"/>
    </location>
</feature>
<dbReference type="InterPro" id="IPR019821">
    <property type="entry name" value="Kinesin_motor_CS"/>
</dbReference>
<feature type="domain" description="Kinesin motor" evidence="8">
    <location>
        <begin position="3"/>
        <end position="388"/>
    </location>
</feature>
<feature type="region of interest" description="Disordered" evidence="7">
    <location>
        <begin position="2407"/>
        <end position="2448"/>
    </location>
</feature>
<dbReference type="InterPro" id="IPR008984">
    <property type="entry name" value="SMAD_FHA_dom_sf"/>
</dbReference>
<feature type="compositionally biased region" description="Polar residues" evidence="7">
    <location>
        <begin position="939"/>
        <end position="968"/>
    </location>
</feature>
<keyword evidence="1 5" id="KW-0547">Nucleotide-binding</keyword>
<dbReference type="GO" id="GO:0008289">
    <property type="term" value="F:lipid binding"/>
    <property type="evidence" value="ECO:0007669"/>
    <property type="project" value="InterPro"/>
</dbReference>
<feature type="compositionally biased region" description="Basic and acidic residues" evidence="7">
    <location>
        <begin position="804"/>
        <end position="813"/>
    </location>
</feature>
<feature type="region of interest" description="Disordered" evidence="7">
    <location>
        <begin position="3249"/>
        <end position="3315"/>
    </location>
</feature>
<feature type="region of interest" description="Disordered" evidence="7">
    <location>
        <begin position="2460"/>
        <end position="2484"/>
    </location>
</feature>
<feature type="compositionally biased region" description="Low complexity" evidence="7">
    <location>
        <begin position="1330"/>
        <end position="1358"/>
    </location>
</feature>
<feature type="region of interest" description="Disordered" evidence="7">
    <location>
        <begin position="3122"/>
        <end position="3141"/>
    </location>
</feature>
<feature type="region of interest" description="Disordered" evidence="7">
    <location>
        <begin position="2035"/>
        <end position="2060"/>
    </location>
</feature>
<dbReference type="InterPro" id="IPR001752">
    <property type="entry name" value="Kinesin_motor_dom"/>
</dbReference>
<feature type="compositionally biased region" description="Basic and acidic residues" evidence="7">
    <location>
        <begin position="3249"/>
        <end position="3260"/>
    </location>
</feature>
<feature type="compositionally biased region" description="Polar residues" evidence="7">
    <location>
        <begin position="3301"/>
        <end position="3311"/>
    </location>
</feature>
<dbReference type="Proteomes" id="UP001314229">
    <property type="component" value="Unassembled WGS sequence"/>
</dbReference>
<feature type="region of interest" description="Disordered" evidence="7">
    <location>
        <begin position="2146"/>
        <end position="2166"/>
    </location>
</feature>
<organism evidence="10 11">
    <name type="scientific">Scomber scombrus</name>
    <name type="common">Atlantic mackerel</name>
    <name type="synonym">Scomber vernalis</name>
    <dbReference type="NCBI Taxonomy" id="13677"/>
    <lineage>
        <taxon>Eukaryota</taxon>
        <taxon>Metazoa</taxon>
        <taxon>Chordata</taxon>
        <taxon>Craniata</taxon>
        <taxon>Vertebrata</taxon>
        <taxon>Euteleostomi</taxon>
        <taxon>Actinopterygii</taxon>
        <taxon>Neopterygii</taxon>
        <taxon>Teleostei</taxon>
        <taxon>Neoteleostei</taxon>
        <taxon>Acanthomorphata</taxon>
        <taxon>Pelagiaria</taxon>
        <taxon>Scombriformes</taxon>
        <taxon>Scombridae</taxon>
        <taxon>Scomber</taxon>
    </lineage>
</organism>
<feature type="compositionally biased region" description="Low complexity" evidence="7">
    <location>
        <begin position="2854"/>
        <end position="2864"/>
    </location>
</feature>
<keyword evidence="3 6" id="KW-0175">Coiled coil</keyword>
<feature type="region of interest" description="Disordered" evidence="7">
    <location>
        <begin position="2676"/>
        <end position="2762"/>
    </location>
</feature>
<dbReference type="Gene3D" id="2.60.200.20">
    <property type="match status" value="1"/>
</dbReference>
<evidence type="ECO:0000256" key="4">
    <source>
        <dbReference type="ARBA" id="ARBA00023175"/>
    </source>
</evidence>
<feature type="region of interest" description="Disordered" evidence="7">
    <location>
        <begin position="2837"/>
        <end position="2942"/>
    </location>
</feature>
<feature type="region of interest" description="Disordered" evidence="7">
    <location>
        <begin position="895"/>
        <end position="968"/>
    </location>
</feature>
<feature type="compositionally biased region" description="Basic residues" evidence="7">
    <location>
        <begin position="2191"/>
        <end position="2203"/>
    </location>
</feature>
<keyword evidence="2 5" id="KW-0067">ATP-binding</keyword>
<dbReference type="InterPro" id="IPR036961">
    <property type="entry name" value="Kinesin_motor_dom_sf"/>
</dbReference>
<dbReference type="PRINTS" id="PR00380">
    <property type="entry name" value="KINESINHEAVY"/>
</dbReference>